<evidence type="ECO:0000313" key="2">
    <source>
        <dbReference type="Proteomes" id="UP001193389"/>
    </source>
</evidence>
<accession>A0A5K7S3R8</accession>
<protein>
    <submittedName>
        <fullName evidence="1">Uncharacterized protein</fullName>
    </submittedName>
</protein>
<dbReference type="Gene3D" id="2.130.10.10">
    <property type="entry name" value="YVTN repeat-like/Quinoprotein amine dehydrogenase"/>
    <property type="match status" value="1"/>
</dbReference>
<name>A0A5K7S3R8_9BACT</name>
<organism evidence="1 2">
    <name type="scientific">Aquipluma nitroreducens</name>
    <dbReference type="NCBI Taxonomy" id="2010828"/>
    <lineage>
        <taxon>Bacteria</taxon>
        <taxon>Pseudomonadati</taxon>
        <taxon>Bacteroidota</taxon>
        <taxon>Bacteroidia</taxon>
        <taxon>Marinilabiliales</taxon>
        <taxon>Prolixibacteraceae</taxon>
        <taxon>Aquipluma</taxon>
    </lineage>
</organism>
<keyword evidence="2" id="KW-1185">Reference proteome</keyword>
<dbReference type="EMBL" id="AP018694">
    <property type="protein sequence ID" value="BBE16176.1"/>
    <property type="molecule type" value="Genomic_DNA"/>
</dbReference>
<dbReference type="Proteomes" id="UP001193389">
    <property type="component" value="Chromosome"/>
</dbReference>
<dbReference type="SUPFAM" id="SSF63829">
    <property type="entry name" value="Calcium-dependent phosphotriesterase"/>
    <property type="match status" value="1"/>
</dbReference>
<sequence>MRSRKNYILLFLSLFIIYTEAIGQPIDTKKLQKIRLKMYVAEGLVYNDKSTLNSNWNKITETPDGKIWFCGADHWGTDEAIGDFTWDDRYKRPWGFGNTSICSYDPVQDKVAFELELDKASVIYSNAETPGYGKIHGNIAADSRGMLYFAGYQGMSYMHEYTRAYYPKSYAGGAIIKYDPQTKKTEYLGIPCPYGAIVGLYYDEKRNVLNGITVDRAKFWRLNLATMELNRYESVARMGRVVDRVREMIMDKDGFCYFANDIGGLTKFDPDKEIFTDIDVKLPGESMDFRASVVSSQNIIYCISNDGYVWSFEPHTNKLETFGHVIGMPGQGHYTPNIALDEEWGRLYFIAGNHGGKVIESALEILTILDLKSKKYYWAGQLEGVEGCFGALTTKNHTVYFSCFGNYYSGDKIEKNSKGKPATRPYLIKYNPPENLGSLKCPTGTAK</sequence>
<dbReference type="KEGG" id="anf:AQPE_0313"/>
<dbReference type="AlphaFoldDB" id="A0A5K7S3R8"/>
<evidence type="ECO:0000313" key="1">
    <source>
        <dbReference type="EMBL" id="BBE16176.1"/>
    </source>
</evidence>
<reference evidence="1" key="1">
    <citation type="journal article" date="2020" name="Int. J. Syst. Evol. Microbiol.">
        <title>Aquipluma nitroreducens gen. nov. sp. nov., a novel facultatively anaerobic bacterium isolated from a freshwater lake.</title>
        <authorList>
            <person name="Watanabe M."/>
            <person name="Kojima H."/>
            <person name="Fukui M."/>
        </authorList>
    </citation>
    <scope>NUCLEOTIDE SEQUENCE</scope>
    <source>
        <strain evidence="1">MeG22</strain>
    </source>
</reference>
<dbReference type="InterPro" id="IPR015943">
    <property type="entry name" value="WD40/YVTN_repeat-like_dom_sf"/>
</dbReference>
<proteinExistence type="predicted"/>
<gene>
    <name evidence="1" type="ORF">AQPE_0313</name>
</gene>